<feature type="domain" description="CN hydrolase" evidence="10">
    <location>
        <begin position="1"/>
        <end position="258"/>
    </location>
</feature>
<feature type="active site" description="Proton acceptor; for glutaminase activity" evidence="7">
    <location>
        <position position="41"/>
    </location>
</feature>
<dbReference type="NCBIfam" id="NF010588">
    <property type="entry name" value="PRK13981.1"/>
    <property type="match status" value="1"/>
</dbReference>
<organism evidence="11 12">
    <name type="scientific">Plectonema radiosum NIES-515</name>
    <dbReference type="NCBI Taxonomy" id="2986073"/>
    <lineage>
        <taxon>Bacteria</taxon>
        <taxon>Bacillati</taxon>
        <taxon>Cyanobacteriota</taxon>
        <taxon>Cyanophyceae</taxon>
        <taxon>Oscillatoriophycideae</taxon>
        <taxon>Oscillatoriales</taxon>
        <taxon>Microcoleaceae</taxon>
        <taxon>Plectonema</taxon>
    </lineage>
</organism>
<keyword evidence="12" id="KW-1185">Reference proteome</keyword>
<dbReference type="Gene3D" id="3.40.50.620">
    <property type="entry name" value="HUPs"/>
    <property type="match status" value="1"/>
</dbReference>
<reference evidence="11 12" key="1">
    <citation type="submission" date="2022-10" db="EMBL/GenBank/DDBJ databases">
        <title>Identification of biosynthetic pathway for the production of the potent trypsin inhibitor radiosumin.</title>
        <authorList>
            <person name="Fewer D.P."/>
            <person name="Delbaje E."/>
            <person name="Ouyang X."/>
            <person name="Agostino P.D."/>
            <person name="Wahlsten M."/>
            <person name="Jokela J."/>
            <person name="Permi P."/>
            <person name="Haapaniemi E."/>
            <person name="Koistinen H."/>
        </authorList>
    </citation>
    <scope>NUCLEOTIDE SEQUENCE [LARGE SCALE GENOMIC DNA]</scope>
    <source>
        <strain evidence="11 12">NIES-515</strain>
    </source>
</reference>
<proteinExistence type="inferred from homology"/>
<dbReference type="SUPFAM" id="SSF52402">
    <property type="entry name" value="Adenine nucleotide alpha hydrolases-like"/>
    <property type="match status" value="1"/>
</dbReference>
<comment type="caution">
    <text evidence="7">Lacks conserved residue(s) required for the propagation of feature annotation.</text>
</comment>
<evidence type="ECO:0000256" key="3">
    <source>
        <dbReference type="ARBA" id="ARBA00022598"/>
    </source>
</evidence>
<feature type="binding site" evidence="7">
    <location>
        <position position="542"/>
    </location>
    <ligand>
        <name>deamido-NAD(+)</name>
        <dbReference type="ChEBI" id="CHEBI:58437"/>
        <note>ligand shared between two neighboring subunits</note>
    </ligand>
</feature>
<dbReference type="NCBIfam" id="TIGR00552">
    <property type="entry name" value="nadE"/>
    <property type="match status" value="1"/>
</dbReference>
<feature type="binding site" evidence="7">
    <location>
        <position position="188"/>
    </location>
    <ligand>
        <name>L-glutamine</name>
        <dbReference type="ChEBI" id="CHEBI:58359"/>
    </ligand>
</feature>
<feature type="binding site" evidence="7">
    <location>
        <position position="385"/>
    </location>
    <ligand>
        <name>deamido-NAD(+)</name>
        <dbReference type="ChEBI" id="CHEBI:58437"/>
        <note>ligand shared between two neighboring subunits</note>
    </ligand>
</feature>
<dbReference type="Gene3D" id="3.60.110.10">
    <property type="entry name" value="Carbon-nitrogen hydrolase"/>
    <property type="match status" value="1"/>
</dbReference>
<evidence type="ECO:0000313" key="12">
    <source>
        <dbReference type="Proteomes" id="UP001526143"/>
    </source>
</evidence>
<comment type="similarity">
    <text evidence="9">Belongs to the NAD synthetase family.</text>
</comment>
<feature type="binding site" evidence="7">
    <location>
        <begin position="302"/>
        <end position="309"/>
    </location>
    <ligand>
        <name>ATP</name>
        <dbReference type="ChEBI" id="CHEBI:30616"/>
    </ligand>
</feature>
<comment type="similarity">
    <text evidence="2 7 8">In the C-terminal section; belongs to the NAD synthetase family.</text>
</comment>
<feature type="active site" description="Nucleophile; for glutaminase activity" evidence="7">
    <location>
        <position position="151"/>
    </location>
</feature>
<name>A0ABT3B4L9_9CYAN</name>
<evidence type="ECO:0000256" key="6">
    <source>
        <dbReference type="ARBA" id="ARBA00023027"/>
    </source>
</evidence>
<feature type="active site" description="For glutaminase activity" evidence="7">
    <location>
        <position position="115"/>
    </location>
</feature>
<comment type="function">
    <text evidence="7">Catalyzes the ATP-dependent amidation of deamido-NAD to form NAD. Uses L-glutamine as a nitrogen source.</text>
</comment>
<evidence type="ECO:0000313" key="11">
    <source>
        <dbReference type="EMBL" id="MCV3216316.1"/>
    </source>
</evidence>
<dbReference type="InterPro" id="IPR014445">
    <property type="entry name" value="Gln-dep_NAD_synthase"/>
</dbReference>
<evidence type="ECO:0000259" key="10">
    <source>
        <dbReference type="PROSITE" id="PS50263"/>
    </source>
</evidence>
<feature type="binding site" evidence="7">
    <location>
        <position position="121"/>
    </location>
    <ligand>
        <name>L-glutamine</name>
        <dbReference type="ChEBI" id="CHEBI:58359"/>
    </ligand>
</feature>
<dbReference type="Pfam" id="PF02540">
    <property type="entry name" value="NAD_synthase"/>
    <property type="match status" value="1"/>
</dbReference>
<evidence type="ECO:0000256" key="2">
    <source>
        <dbReference type="ARBA" id="ARBA00007145"/>
    </source>
</evidence>
<dbReference type="HAMAP" id="MF_02090">
    <property type="entry name" value="NadE_glutamine_dep"/>
    <property type="match status" value="1"/>
</dbReference>
<keyword evidence="3 7" id="KW-0436">Ligase</keyword>
<dbReference type="InterPro" id="IPR036526">
    <property type="entry name" value="C-N_Hydrolase_sf"/>
</dbReference>
<dbReference type="EC" id="6.3.5.1" evidence="7 8"/>
<evidence type="ECO:0000256" key="4">
    <source>
        <dbReference type="ARBA" id="ARBA00022741"/>
    </source>
</evidence>
<gene>
    <name evidence="7" type="primary">nadE</name>
    <name evidence="11" type="ORF">OGM63_22845</name>
</gene>
<dbReference type="PROSITE" id="PS50263">
    <property type="entry name" value="CN_HYDROLASE"/>
    <property type="match status" value="1"/>
</dbReference>
<dbReference type="CDD" id="cd07570">
    <property type="entry name" value="GAT_Gln-NAD-synth"/>
    <property type="match status" value="1"/>
</dbReference>
<comment type="caution">
    <text evidence="11">The sequence shown here is derived from an EMBL/GenBank/DDBJ whole genome shotgun (WGS) entry which is preliminary data.</text>
</comment>
<dbReference type="RefSeq" id="WP_263747965.1">
    <property type="nucleotide sequence ID" value="NZ_JAOWRF010000322.1"/>
</dbReference>
<dbReference type="EMBL" id="JAOWRF010000322">
    <property type="protein sequence ID" value="MCV3216316.1"/>
    <property type="molecule type" value="Genomic_DNA"/>
</dbReference>
<evidence type="ECO:0000256" key="9">
    <source>
        <dbReference type="RuleBase" id="RU003811"/>
    </source>
</evidence>
<dbReference type="InterPro" id="IPR022310">
    <property type="entry name" value="NAD/GMP_synthase"/>
</dbReference>
<accession>A0ABT3B4L9</accession>
<dbReference type="SUPFAM" id="SSF56317">
    <property type="entry name" value="Carbon-nitrogen hydrolase"/>
    <property type="match status" value="1"/>
</dbReference>
<dbReference type="Pfam" id="PF00795">
    <property type="entry name" value="CN_hydrolase"/>
    <property type="match status" value="1"/>
</dbReference>
<dbReference type="PANTHER" id="PTHR23090">
    <property type="entry name" value="NH 3 /GLUTAMINE-DEPENDENT NAD + SYNTHETASE"/>
    <property type="match status" value="1"/>
</dbReference>
<evidence type="ECO:0000256" key="7">
    <source>
        <dbReference type="HAMAP-Rule" id="MF_02090"/>
    </source>
</evidence>
<feature type="binding site" evidence="7">
    <location>
        <position position="194"/>
    </location>
    <ligand>
        <name>L-glutamine</name>
        <dbReference type="ChEBI" id="CHEBI:58359"/>
    </ligand>
</feature>
<comment type="pathway">
    <text evidence="1 7 8">Cofactor biosynthesis; NAD(+) biosynthesis; NAD(+) from deamido-NAD(+) (L-Gln route): step 1/1.</text>
</comment>
<dbReference type="InterPro" id="IPR003010">
    <property type="entry name" value="C-N_Hydrolase"/>
</dbReference>
<evidence type="ECO:0000256" key="5">
    <source>
        <dbReference type="ARBA" id="ARBA00022840"/>
    </source>
</evidence>
<dbReference type="PANTHER" id="PTHR23090:SF9">
    <property type="entry name" value="GLUTAMINE-DEPENDENT NAD(+) SYNTHETASE"/>
    <property type="match status" value="1"/>
</dbReference>
<keyword evidence="4 7" id="KW-0547">Nucleotide-binding</keyword>
<sequence length="585" mass="64348">MKIAIAQINPIIGDLPGNAAKILCAAQKAATAGARLLLTPELSLCGYPPRDLLLNPSFVEAMHISLQQLVKDLPPNLAVLVGTVEENLQAQNNGEKPLFNSMALLDNGIKQVFHKRLLPTYDVFDECRYFEAGLQANYFTLDDIDIGVTICEDLWNDEEFWGKRSYTKNPIADLAILGVDFIVNLSASPYSVHKQQFRETMLRHSAVRFQQPLIYANQVGGNDDLIFDGRSFALNRQGELICRARGFETDLVIVEFDEVQRDLLPSTVVAEYESEDEEIWHALVLGVRDYAQKCRFSQVVLGLSGGIDSSLVAAIATAALGKENVFGVLMPSPYSSEHSITDALALGESLGIKTTTLPIGQLMQGYDNTLADLFAGTQFGLAEENIQSRIRGNLLMAIANKFGYLLLSTGNKSEMAVGYCTLYGDMNGGLAVIADVPKTRVYSICHWLNQEGGEGDKGRGGEKISSSSHKQIIPENVLTKAPSAELKPGQVDQDSLPPYEILDDILQRLIHNHQSAAQIVDAGHDTQIVDRVIQMVARAEFKRRQAPPGLKITDRAFGTGWRMPIASNWFAVKNTYQSKTIPIHN</sequence>
<keyword evidence="5 7" id="KW-0067">ATP-binding</keyword>
<dbReference type="InterPro" id="IPR003694">
    <property type="entry name" value="NAD_synthase"/>
</dbReference>
<evidence type="ECO:0000256" key="8">
    <source>
        <dbReference type="PIRNR" id="PIRNR006630"/>
    </source>
</evidence>
<evidence type="ECO:0000256" key="1">
    <source>
        <dbReference type="ARBA" id="ARBA00005188"/>
    </source>
</evidence>
<dbReference type="InterPro" id="IPR014729">
    <property type="entry name" value="Rossmann-like_a/b/a_fold"/>
</dbReference>
<dbReference type="Proteomes" id="UP001526143">
    <property type="component" value="Unassembled WGS sequence"/>
</dbReference>
<keyword evidence="6 7" id="KW-0520">NAD</keyword>
<feature type="binding site" evidence="7">
    <location>
        <position position="409"/>
    </location>
    <ligand>
        <name>ATP</name>
        <dbReference type="ChEBI" id="CHEBI:30616"/>
    </ligand>
</feature>
<protein>
    <recommendedName>
        <fullName evidence="7 8">Glutamine-dependent NAD(+) synthetase</fullName>
        <ecNumber evidence="7 8">6.3.5.1</ecNumber>
    </recommendedName>
    <alternativeName>
        <fullName evidence="7 8">NAD(+) synthase [glutamine-hydrolyzing]</fullName>
    </alternativeName>
</protein>
<dbReference type="CDD" id="cd00553">
    <property type="entry name" value="NAD_synthase"/>
    <property type="match status" value="1"/>
</dbReference>
<feature type="binding site" evidence="7">
    <location>
        <position position="414"/>
    </location>
    <ligand>
        <name>deamido-NAD(+)</name>
        <dbReference type="ChEBI" id="CHEBI:58437"/>
        <note>ligand shared between two neighboring subunits</note>
    </ligand>
</feature>
<dbReference type="GO" id="GO:0003952">
    <property type="term" value="F:NAD+ synthase (glutamine-hydrolyzing) activity"/>
    <property type="evidence" value="ECO:0007669"/>
    <property type="project" value="UniProtKB-EC"/>
</dbReference>
<dbReference type="PIRSF" id="PIRSF006630">
    <property type="entry name" value="NADS_GAT"/>
    <property type="match status" value="1"/>
</dbReference>
<comment type="catalytic activity">
    <reaction evidence="7 8">
        <text>deamido-NAD(+) + L-glutamine + ATP + H2O = L-glutamate + AMP + diphosphate + NAD(+) + H(+)</text>
        <dbReference type="Rhea" id="RHEA:24384"/>
        <dbReference type="ChEBI" id="CHEBI:15377"/>
        <dbReference type="ChEBI" id="CHEBI:15378"/>
        <dbReference type="ChEBI" id="CHEBI:29985"/>
        <dbReference type="ChEBI" id="CHEBI:30616"/>
        <dbReference type="ChEBI" id="CHEBI:33019"/>
        <dbReference type="ChEBI" id="CHEBI:57540"/>
        <dbReference type="ChEBI" id="CHEBI:58359"/>
        <dbReference type="ChEBI" id="CHEBI:58437"/>
        <dbReference type="ChEBI" id="CHEBI:456215"/>
        <dbReference type="EC" id="6.3.5.1"/>
    </reaction>
</comment>